<dbReference type="AlphaFoldDB" id="A0A420JBN4"/>
<evidence type="ECO:0000313" key="1">
    <source>
        <dbReference type="EMBL" id="RKF84223.1"/>
    </source>
</evidence>
<dbReference type="InterPro" id="IPR012337">
    <property type="entry name" value="RNaseH-like_sf"/>
</dbReference>
<sequence length="230" mass="25597">VTSEDIYKETKTHFQEVVDNTSDLQLVTDGSANMAKVHIENTSFLIDGVSFYHASTSIGFQTASAQLTNKNKSVWEIMNSTTETRDVLTVPCDSHGLQLIFKDLLWPGKDNQGNSSSAMVEFFKSSLNADLALLRSVMQICYSKIRAPIKTTPTRWGTQIAQIDSICNSENALKGYIAHPDATSSTIKSLLSASQFWQKLSRLQLFFKPIHTHQKTSESNGATLNKVYPR</sequence>
<proteinExistence type="predicted"/>
<feature type="non-terminal residue" evidence="1">
    <location>
        <position position="1"/>
    </location>
</feature>
<evidence type="ECO:0000313" key="2">
    <source>
        <dbReference type="Proteomes" id="UP000285326"/>
    </source>
</evidence>
<protein>
    <recommendedName>
        <fullName evidence="3">DUF659 domain-containing protein</fullName>
    </recommendedName>
</protein>
<dbReference type="SUPFAM" id="SSF53098">
    <property type="entry name" value="Ribonuclease H-like"/>
    <property type="match status" value="1"/>
</dbReference>
<name>A0A420JBN4_9PEZI</name>
<evidence type="ECO:0008006" key="3">
    <source>
        <dbReference type="Google" id="ProtNLM"/>
    </source>
</evidence>
<gene>
    <name evidence="1" type="ORF">GcM1_136006</name>
</gene>
<reference evidence="1 2" key="1">
    <citation type="journal article" date="2018" name="BMC Genomics">
        <title>Comparative genome analyses reveal sequence features reflecting distinct modes of host-adaptation between dicot and monocot powdery mildew.</title>
        <authorList>
            <person name="Wu Y."/>
            <person name="Ma X."/>
            <person name="Pan Z."/>
            <person name="Kale S.D."/>
            <person name="Song Y."/>
            <person name="King H."/>
            <person name="Zhang Q."/>
            <person name="Presley C."/>
            <person name="Deng X."/>
            <person name="Wei C.I."/>
            <person name="Xiao S."/>
        </authorList>
    </citation>
    <scope>NUCLEOTIDE SEQUENCE [LARGE SCALE GENOMIC DNA]</scope>
    <source>
        <strain evidence="1">UMSG1</strain>
    </source>
</reference>
<comment type="caution">
    <text evidence="1">The sequence shown here is derived from an EMBL/GenBank/DDBJ whole genome shotgun (WGS) entry which is preliminary data.</text>
</comment>
<organism evidence="1 2">
    <name type="scientific">Golovinomyces cichoracearum</name>
    <dbReference type="NCBI Taxonomy" id="62708"/>
    <lineage>
        <taxon>Eukaryota</taxon>
        <taxon>Fungi</taxon>
        <taxon>Dikarya</taxon>
        <taxon>Ascomycota</taxon>
        <taxon>Pezizomycotina</taxon>
        <taxon>Leotiomycetes</taxon>
        <taxon>Erysiphales</taxon>
        <taxon>Erysiphaceae</taxon>
        <taxon>Golovinomyces</taxon>
    </lineage>
</organism>
<dbReference type="Proteomes" id="UP000285326">
    <property type="component" value="Unassembled WGS sequence"/>
</dbReference>
<accession>A0A420JBN4</accession>
<dbReference type="EMBL" id="MCBS01013640">
    <property type="protein sequence ID" value="RKF84223.1"/>
    <property type="molecule type" value="Genomic_DNA"/>
</dbReference>